<dbReference type="InterPro" id="IPR029063">
    <property type="entry name" value="SAM-dependent_MTases_sf"/>
</dbReference>
<gene>
    <name evidence="3" type="ORF">EDD27_10863</name>
</gene>
<evidence type="ECO:0000256" key="1">
    <source>
        <dbReference type="SAM" id="MobiDB-lite"/>
    </source>
</evidence>
<dbReference type="GO" id="GO:0032259">
    <property type="term" value="P:methylation"/>
    <property type="evidence" value="ECO:0007669"/>
    <property type="project" value="UniProtKB-KW"/>
</dbReference>
<protein>
    <submittedName>
        <fullName evidence="3">Methyltransferase family protein</fullName>
    </submittedName>
</protein>
<dbReference type="Proteomes" id="UP000284824">
    <property type="component" value="Unassembled WGS sequence"/>
</dbReference>
<dbReference type="SUPFAM" id="SSF53335">
    <property type="entry name" value="S-adenosyl-L-methionine-dependent methyltransferases"/>
    <property type="match status" value="1"/>
</dbReference>
<keyword evidence="3" id="KW-0808">Transferase</keyword>
<sequence length="217" mass="23569">MTEPDFLHTTRASYDAIATDYADFFRDVWAGMPLERAMFAAFAELVKDSGPVADVGSGPGQVTALLHGLGLDVFGVDLSPEMVALARRTFPGLRFEEGSMLALDLPDGKLGGLVASYSIIHVPLERLPEVFSEFHRVLAPGGHLLVAFQVGDEPLRLTDGFGHAISLDFHRRQPDQIAEMLDAADFTVDARLIREPKPGTRESTPQAMLLARKPATA</sequence>
<name>A0A438MR86_9ACTN</name>
<dbReference type="OrthoDB" id="9805171at2"/>
<dbReference type="AlphaFoldDB" id="A0A438MR86"/>
<dbReference type="InterPro" id="IPR050508">
    <property type="entry name" value="Methyltransf_Superfamily"/>
</dbReference>
<proteinExistence type="predicted"/>
<dbReference type="EMBL" id="SAUN01000001">
    <property type="protein sequence ID" value="RVX47911.1"/>
    <property type="molecule type" value="Genomic_DNA"/>
</dbReference>
<evidence type="ECO:0000259" key="2">
    <source>
        <dbReference type="Pfam" id="PF13649"/>
    </source>
</evidence>
<organism evidence="3 4">
    <name type="scientific">Nonomuraea polychroma</name>
    <dbReference type="NCBI Taxonomy" id="46176"/>
    <lineage>
        <taxon>Bacteria</taxon>
        <taxon>Bacillati</taxon>
        <taxon>Actinomycetota</taxon>
        <taxon>Actinomycetes</taxon>
        <taxon>Streptosporangiales</taxon>
        <taxon>Streptosporangiaceae</taxon>
        <taxon>Nonomuraea</taxon>
    </lineage>
</organism>
<keyword evidence="4" id="KW-1185">Reference proteome</keyword>
<dbReference type="Pfam" id="PF13649">
    <property type="entry name" value="Methyltransf_25"/>
    <property type="match status" value="1"/>
</dbReference>
<accession>A0A438MR86</accession>
<dbReference type="CDD" id="cd02440">
    <property type="entry name" value="AdoMet_MTases"/>
    <property type="match status" value="1"/>
</dbReference>
<reference evidence="3 4" key="1">
    <citation type="submission" date="2019-01" db="EMBL/GenBank/DDBJ databases">
        <title>Sequencing the genomes of 1000 actinobacteria strains.</title>
        <authorList>
            <person name="Klenk H.-P."/>
        </authorList>
    </citation>
    <scope>NUCLEOTIDE SEQUENCE [LARGE SCALE GENOMIC DNA]</scope>
    <source>
        <strain evidence="3 4">DSM 43925</strain>
    </source>
</reference>
<dbReference type="InterPro" id="IPR041698">
    <property type="entry name" value="Methyltransf_25"/>
</dbReference>
<feature type="region of interest" description="Disordered" evidence="1">
    <location>
        <begin position="195"/>
        <end position="217"/>
    </location>
</feature>
<dbReference type="RefSeq" id="WP_127940276.1">
    <property type="nucleotide sequence ID" value="NZ_SAUN01000001.1"/>
</dbReference>
<dbReference type="Gene3D" id="3.40.50.150">
    <property type="entry name" value="Vaccinia Virus protein VP39"/>
    <property type="match status" value="1"/>
</dbReference>
<feature type="domain" description="Methyltransferase" evidence="2">
    <location>
        <begin position="52"/>
        <end position="142"/>
    </location>
</feature>
<evidence type="ECO:0000313" key="3">
    <source>
        <dbReference type="EMBL" id="RVX47911.1"/>
    </source>
</evidence>
<dbReference type="PANTHER" id="PTHR42912">
    <property type="entry name" value="METHYLTRANSFERASE"/>
    <property type="match status" value="1"/>
</dbReference>
<comment type="caution">
    <text evidence="3">The sequence shown here is derived from an EMBL/GenBank/DDBJ whole genome shotgun (WGS) entry which is preliminary data.</text>
</comment>
<evidence type="ECO:0000313" key="4">
    <source>
        <dbReference type="Proteomes" id="UP000284824"/>
    </source>
</evidence>
<dbReference type="GO" id="GO:0008168">
    <property type="term" value="F:methyltransferase activity"/>
    <property type="evidence" value="ECO:0007669"/>
    <property type="project" value="UniProtKB-KW"/>
</dbReference>
<keyword evidence="3" id="KW-0489">Methyltransferase</keyword>